<evidence type="ECO:0000313" key="2">
    <source>
        <dbReference type="EMBL" id="OPH53437.1"/>
    </source>
</evidence>
<dbReference type="InterPro" id="IPR001447">
    <property type="entry name" value="Arylamine_N-AcTrfase"/>
</dbReference>
<reference evidence="3" key="1">
    <citation type="submission" date="2016-07" db="EMBL/GenBank/DDBJ databases">
        <authorList>
            <person name="Florea S."/>
            <person name="Webb J.S."/>
            <person name="Jaromczyk J."/>
            <person name="Schardl C.L."/>
        </authorList>
    </citation>
    <scope>NUCLEOTIDE SEQUENCE [LARGE SCALE GENOMIC DNA]</scope>
    <source>
        <strain evidence="3">CY1</strain>
    </source>
</reference>
<proteinExistence type="inferred from homology"/>
<dbReference type="AlphaFoldDB" id="A0A1V4HGZ2"/>
<name>A0A1V4HGZ2_9BACL</name>
<evidence type="ECO:0000313" key="3">
    <source>
        <dbReference type="Proteomes" id="UP000190626"/>
    </source>
</evidence>
<dbReference type="Pfam" id="PF00797">
    <property type="entry name" value="Acetyltransf_2"/>
    <property type="match status" value="1"/>
</dbReference>
<accession>A0A1V4HGZ2</accession>
<gene>
    <name evidence="2" type="ORF">BC351_06125</name>
</gene>
<sequence length="295" mass="34124">MQTMLTKSEIQSYLNRLGVKDIELPTKAYLFELHRAHVEKIPWQTLDTFAGKPMGIDFKDSIQLMLSGRSGYCFHLNGAFLTLLRSLGYRVSMHRAGVQPLGEEPRINSFHLGLTVNLAADQEEEDRWIIDAGLGDMPYEPIPLRHGSYEQSSFLYKLVESPVASRGWRLEHDVLGPYTGVDYAPEVVDDIGLFKPQHAHYSLSPESPWRRIFLLRQRHATGSNELRGCVWVKRELQQVEKIELPTKSQWLEVLADVFGEHLVHYSSIERDELWHRIYEEHEDWKKRQDSLASAN</sequence>
<dbReference type="Proteomes" id="UP000190626">
    <property type="component" value="Unassembled WGS sequence"/>
</dbReference>
<organism evidence="2 3">
    <name type="scientific">Paenibacillus ferrarius</name>
    <dbReference type="NCBI Taxonomy" id="1469647"/>
    <lineage>
        <taxon>Bacteria</taxon>
        <taxon>Bacillati</taxon>
        <taxon>Bacillota</taxon>
        <taxon>Bacilli</taxon>
        <taxon>Bacillales</taxon>
        <taxon>Paenibacillaceae</taxon>
        <taxon>Paenibacillus</taxon>
    </lineage>
</organism>
<dbReference type="PANTHER" id="PTHR11786">
    <property type="entry name" value="N-HYDROXYARYLAMINE O-ACETYLTRANSFERASE"/>
    <property type="match status" value="1"/>
</dbReference>
<dbReference type="PANTHER" id="PTHR11786:SF0">
    <property type="entry name" value="ARYLAMINE N-ACETYLTRANSFERASE 4-RELATED"/>
    <property type="match status" value="1"/>
</dbReference>
<comment type="caution">
    <text evidence="2">The sequence shown here is derived from an EMBL/GenBank/DDBJ whole genome shotgun (WGS) entry which is preliminary data.</text>
</comment>
<keyword evidence="3" id="KW-1185">Reference proteome</keyword>
<dbReference type="InterPro" id="IPR038765">
    <property type="entry name" value="Papain-like_cys_pep_sf"/>
</dbReference>
<evidence type="ECO:0000256" key="1">
    <source>
        <dbReference type="ARBA" id="ARBA00006547"/>
    </source>
</evidence>
<dbReference type="STRING" id="1469647.BC351_06125"/>
<keyword evidence="2" id="KW-0808">Transferase</keyword>
<comment type="similarity">
    <text evidence="1">Belongs to the arylamine N-acetyltransferase family.</text>
</comment>
<dbReference type="EMBL" id="MBTG01000023">
    <property type="protein sequence ID" value="OPH53437.1"/>
    <property type="molecule type" value="Genomic_DNA"/>
</dbReference>
<dbReference type="Gene3D" id="3.30.2140.10">
    <property type="entry name" value="Arylamine N-acetyltransferase"/>
    <property type="match status" value="1"/>
</dbReference>
<dbReference type="GO" id="GO:0016407">
    <property type="term" value="F:acetyltransferase activity"/>
    <property type="evidence" value="ECO:0007669"/>
    <property type="project" value="InterPro"/>
</dbReference>
<protein>
    <submittedName>
        <fullName evidence="2">Acetyltransferase</fullName>
    </submittedName>
</protein>
<dbReference type="Gene3D" id="2.40.128.150">
    <property type="entry name" value="Cysteine proteinases"/>
    <property type="match status" value="1"/>
</dbReference>
<dbReference type="OrthoDB" id="7181050at2"/>
<dbReference type="SUPFAM" id="SSF54001">
    <property type="entry name" value="Cysteine proteinases"/>
    <property type="match status" value="1"/>
</dbReference>
<dbReference type="RefSeq" id="WP_079415551.1">
    <property type="nucleotide sequence ID" value="NZ_MBTG01000023.1"/>
</dbReference>